<dbReference type="RefSeq" id="WP_353543006.1">
    <property type="nucleotide sequence ID" value="NZ_BAABRN010000035.1"/>
</dbReference>
<accession>A0ABP9VI40</accession>
<dbReference type="EMBL" id="BAABRN010000035">
    <property type="protein sequence ID" value="GAA5503033.1"/>
    <property type="molecule type" value="Genomic_DNA"/>
</dbReference>
<gene>
    <name evidence="1" type="ORF">Dxin01_02782</name>
</gene>
<dbReference type="Proteomes" id="UP001458946">
    <property type="component" value="Unassembled WGS sequence"/>
</dbReference>
<reference evidence="1 2" key="1">
    <citation type="submission" date="2024-02" db="EMBL/GenBank/DDBJ databases">
        <title>Deinococcus xinjiangensis NBRC 107630.</title>
        <authorList>
            <person name="Ichikawa N."/>
            <person name="Katano-Makiyama Y."/>
            <person name="Hidaka K."/>
        </authorList>
    </citation>
    <scope>NUCLEOTIDE SEQUENCE [LARGE SCALE GENOMIC DNA]</scope>
    <source>
        <strain evidence="1 2">NBRC 107630</strain>
    </source>
</reference>
<keyword evidence="2" id="KW-1185">Reference proteome</keyword>
<name>A0ABP9VI40_9DEIO</name>
<sequence>MADDQTKDALGTAVTWLGGTGVLAAFGVFMRGVLTGTTGQEAEVRKALQEENKRLRARARYAMDWEDHCRDARREAERLGFDAAKWPPDPKEEDE</sequence>
<organism evidence="1 2">
    <name type="scientific">Deinococcus xinjiangensis</name>
    <dbReference type="NCBI Taxonomy" id="457454"/>
    <lineage>
        <taxon>Bacteria</taxon>
        <taxon>Thermotogati</taxon>
        <taxon>Deinococcota</taxon>
        <taxon>Deinococci</taxon>
        <taxon>Deinococcales</taxon>
        <taxon>Deinococcaceae</taxon>
        <taxon>Deinococcus</taxon>
    </lineage>
</organism>
<evidence type="ECO:0000313" key="2">
    <source>
        <dbReference type="Proteomes" id="UP001458946"/>
    </source>
</evidence>
<protein>
    <submittedName>
        <fullName evidence="1">Uncharacterized protein</fullName>
    </submittedName>
</protein>
<comment type="caution">
    <text evidence="1">The sequence shown here is derived from an EMBL/GenBank/DDBJ whole genome shotgun (WGS) entry which is preliminary data.</text>
</comment>
<evidence type="ECO:0000313" key="1">
    <source>
        <dbReference type="EMBL" id="GAA5503033.1"/>
    </source>
</evidence>
<proteinExistence type="predicted"/>